<dbReference type="Proteomes" id="UP001383192">
    <property type="component" value="Unassembled WGS sequence"/>
</dbReference>
<proteinExistence type="predicted"/>
<feature type="compositionally biased region" description="Basic residues" evidence="1">
    <location>
        <begin position="382"/>
        <end position="392"/>
    </location>
</feature>
<name>A0AAW0EEQ9_9AGAR</name>
<accession>A0AAW0EEQ9</accession>
<feature type="region of interest" description="Disordered" evidence="1">
    <location>
        <begin position="549"/>
        <end position="627"/>
    </location>
</feature>
<protein>
    <recommendedName>
        <fullName evidence="4">Zinc finger C2HC5-type domain-containing protein</fullName>
    </recommendedName>
</protein>
<evidence type="ECO:0000256" key="1">
    <source>
        <dbReference type="SAM" id="MobiDB-lite"/>
    </source>
</evidence>
<evidence type="ECO:0000313" key="2">
    <source>
        <dbReference type="EMBL" id="KAK7062647.1"/>
    </source>
</evidence>
<keyword evidence="3" id="KW-1185">Reference proteome</keyword>
<feature type="region of interest" description="Disordered" evidence="1">
    <location>
        <begin position="367"/>
        <end position="455"/>
    </location>
</feature>
<feature type="compositionally biased region" description="Polar residues" evidence="1">
    <location>
        <begin position="555"/>
        <end position="585"/>
    </location>
</feature>
<evidence type="ECO:0000313" key="3">
    <source>
        <dbReference type="Proteomes" id="UP001383192"/>
    </source>
</evidence>
<dbReference type="AlphaFoldDB" id="A0AAW0EEQ9"/>
<sequence length="627" mass="66727">MSRQQQQQTIKLPTIDDAEFSEEEGELKSIQESLVLLQSLRQSRERLLSSFFTKFSGKQQKKAANPPIAPHTIQSRGRCDLSIGPHIFHDTTIHEVHYLHAQVQQPAQPRQWQTYYPTSNYQAAPIASTSTAQIPPTPPPAPPMSALAITPEVVNQVNLAASTNPTLANLLQLAAGGKASPDQLKTLGLLIQSLAANAYAAPAQPPNVTNTSMVVPPSSAAGLAQASTAMPNPKPFDIVFEFKENSSERWILPRGVAVFSSPSTTSSTVYSSSASSENITITAIAPRTRDENSTTKEELVTIHITKSHWTIRDTVQRWAAISPDQVILDKLAKEESRRLSHPKLAYQIPENSQLLTQLQTITAPPYTLKSIQPTGNATTTASRKRAPRKRKATPTPATPVQSVLAPQLPPPDPLPEAHDPTEQVNDVSAPVPPTTLPSTNIVTSTSTLPTSNAELPPLKKVKQRQPKARQPQLPRPPIVIKCLSCGMTDVPLLMGGRFCRPCVSAGKVNAEIPQVASARGQGMNTYRANIQTLAPVWVAESNVAPATAPAVATPSGSGTEQLIDESGTTTLSSSSAVGPTSTAMSVTLGDKGDSSVQMSTGAGSVTGTSIAPSMLASGQEDIEMASS</sequence>
<gene>
    <name evidence="2" type="ORF">VNI00_000135</name>
</gene>
<organism evidence="2 3">
    <name type="scientific">Paramarasmius palmivorus</name>
    <dbReference type="NCBI Taxonomy" id="297713"/>
    <lineage>
        <taxon>Eukaryota</taxon>
        <taxon>Fungi</taxon>
        <taxon>Dikarya</taxon>
        <taxon>Basidiomycota</taxon>
        <taxon>Agaricomycotina</taxon>
        <taxon>Agaricomycetes</taxon>
        <taxon>Agaricomycetidae</taxon>
        <taxon>Agaricales</taxon>
        <taxon>Marasmiineae</taxon>
        <taxon>Marasmiaceae</taxon>
        <taxon>Paramarasmius</taxon>
    </lineage>
</organism>
<dbReference type="EMBL" id="JAYKXP010000001">
    <property type="protein sequence ID" value="KAK7062647.1"/>
    <property type="molecule type" value="Genomic_DNA"/>
</dbReference>
<feature type="compositionally biased region" description="Polar residues" evidence="1">
    <location>
        <begin position="594"/>
        <end position="611"/>
    </location>
</feature>
<reference evidence="2 3" key="1">
    <citation type="submission" date="2024-01" db="EMBL/GenBank/DDBJ databases">
        <title>A draft genome for a cacao thread blight-causing isolate of Paramarasmius palmivorus.</title>
        <authorList>
            <person name="Baruah I.K."/>
            <person name="Bukari Y."/>
            <person name="Amoako-Attah I."/>
            <person name="Meinhardt L.W."/>
            <person name="Bailey B.A."/>
            <person name="Cohen S.P."/>
        </authorList>
    </citation>
    <scope>NUCLEOTIDE SEQUENCE [LARGE SCALE GENOMIC DNA]</scope>
    <source>
        <strain evidence="2 3">GH-12</strain>
    </source>
</reference>
<feature type="compositionally biased region" description="Polar residues" evidence="1">
    <location>
        <begin position="436"/>
        <end position="453"/>
    </location>
</feature>
<comment type="caution">
    <text evidence="2">The sequence shown here is derived from an EMBL/GenBank/DDBJ whole genome shotgun (WGS) entry which is preliminary data.</text>
</comment>
<evidence type="ECO:0008006" key="4">
    <source>
        <dbReference type="Google" id="ProtNLM"/>
    </source>
</evidence>